<evidence type="ECO:0000313" key="2">
    <source>
        <dbReference type="Proteomes" id="UP000233551"/>
    </source>
</evidence>
<reference evidence="1 2" key="1">
    <citation type="submission" date="2017-11" db="EMBL/GenBank/DDBJ databases">
        <title>De-novo sequencing of pomegranate (Punica granatum L.) genome.</title>
        <authorList>
            <person name="Akparov Z."/>
            <person name="Amiraslanov A."/>
            <person name="Hajiyeva S."/>
            <person name="Abbasov M."/>
            <person name="Kaur K."/>
            <person name="Hamwieh A."/>
            <person name="Solovyev V."/>
            <person name="Salamov A."/>
            <person name="Braich B."/>
            <person name="Kosarev P."/>
            <person name="Mahmoud A."/>
            <person name="Hajiyev E."/>
            <person name="Babayeva S."/>
            <person name="Izzatullayeva V."/>
            <person name="Mammadov A."/>
            <person name="Mammadov A."/>
            <person name="Sharifova S."/>
            <person name="Ojaghi J."/>
            <person name="Eynullazada K."/>
            <person name="Bayramov B."/>
            <person name="Abdulazimova A."/>
            <person name="Shahmuradov I."/>
        </authorList>
    </citation>
    <scope>NUCLEOTIDE SEQUENCE [LARGE SCALE GENOMIC DNA]</scope>
    <source>
        <strain evidence="2">cv. AG2017</strain>
        <tissue evidence="1">Leaf</tissue>
    </source>
</reference>
<dbReference type="AlphaFoldDB" id="A0A2I0KBR6"/>
<name>A0A2I0KBR6_PUNGR</name>
<keyword evidence="2" id="KW-1185">Reference proteome</keyword>
<comment type="caution">
    <text evidence="1">The sequence shown here is derived from an EMBL/GenBank/DDBJ whole genome shotgun (WGS) entry which is preliminary data.</text>
</comment>
<organism evidence="1 2">
    <name type="scientific">Punica granatum</name>
    <name type="common">Pomegranate</name>
    <dbReference type="NCBI Taxonomy" id="22663"/>
    <lineage>
        <taxon>Eukaryota</taxon>
        <taxon>Viridiplantae</taxon>
        <taxon>Streptophyta</taxon>
        <taxon>Embryophyta</taxon>
        <taxon>Tracheophyta</taxon>
        <taxon>Spermatophyta</taxon>
        <taxon>Magnoliopsida</taxon>
        <taxon>eudicotyledons</taxon>
        <taxon>Gunneridae</taxon>
        <taxon>Pentapetalae</taxon>
        <taxon>rosids</taxon>
        <taxon>malvids</taxon>
        <taxon>Myrtales</taxon>
        <taxon>Lythraceae</taxon>
        <taxon>Punica</taxon>
    </lineage>
</organism>
<sequence length="62" mass="6989">DRRRGAIVSCLLSRLPSLARINPDKMAERGKKRGGEKYGEWMGRLRSGGEETKVAKSKEVWS</sequence>
<dbReference type="Proteomes" id="UP000233551">
    <property type="component" value="Unassembled WGS sequence"/>
</dbReference>
<evidence type="ECO:0000313" key="1">
    <source>
        <dbReference type="EMBL" id="PKI65640.1"/>
    </source>
</evidence>
<protein>
    <submittedName>
        <fullName evidence="1">Uncharacterized protein</fullName>
    </submittedName>
</protein>
<gene>
    <name evidence="1" type="ORF">CRG98_013935</name>
</gene>
<dbReference type="EMBL" id="PGOL01000737">
    <property type="protein sequence ID" value="PKI65640.1"/>
    <property type="molecule type" value="Genomic_DNA"/>
</dbReference>
<feature type="non-terminal residue" evidence="1">
    <location>
        <position position="1"/>
    </location>
</feature>
<accession>A0A2I0KBR6</accession>
<proteinExistence type="predicted"/>